<dbReference type="Pfam" id="PF14289">
    <property type="entry name" value="DUF4369"/>
    <property type="match status" value="1"/>
</dbReference>
<keyword evidence="3" id="KW-1185">Reference proteome</keyword>
<reference evidence="2 3" key="1">
    <citation type="submission" date="2019-07" db="EMBL/GenBank/DDBJ databases">
        <title>Novel species of Flavobacterium.</title>
        <authorList>
            <person name="Liu Q."/>
            <person name="Xin Y.-H."/>
        </authorList>
    </citation>
    <scope>NUCLEOTIDE SEQUENCE [LARGE SCALE GENOMIC DNA]</scope>
    <source>
        <strain evidence="2 3">LB1R34</strain>
    </source>
</reference>
<organism evidence="2 3">
    <name type="scientific">Flavobacterium restrictum</name>
    <dbReference type="NCBI Taxonomy" id="2594428"/>
    <lineage>
        <taxon>Bacteria</taxon>
        <taxon>Pseudomonadati</taxon>
        <taxon>Bacteroidota</taxon>
        <taxon>Flavobacteriia</taxon>
        <taxon>Flavobacteriales</taxon>
        <taxon>Flavobacteriaceae</taxon>
        <taxon>Flavobacterium</taxon>
    </lineage>
</organism>
<evidence type="ECO:0000313" key="3">
    <source>
        <dbReference type="Proteomes" id="UP000316371"/>
    </source>
</evidence>
<dbReference type="OrthoDB" id="1069091at2"/>
<dbReference type="InterPro" id="IPR025380">
    <property type="entry name" value="DUF4369"/>
</dbReference>
<dbReference type="Proteomes" id="UP000316371">
    <property type="component" value="Unassembled WGS sequence"/>
</dbReference>
<accession>A0A553ECW7</accession>
<dbReference type="RefSeq" id="WP_144254758.1">
    <property type="nucleotide sequence ID" value="NZ_VJZT01000001.1"/>
</dbReference>
<gene>
    <name evidence="2" type="ORF">FNW21_00455</name>
</gene>
<dbReference type="EMBL" id="VJZT01000001">
    <property type="protein sequence ID" value="TRX42835.1"/>
    <property type="molecule type" value="Genomic_DNA"/>
</dbReference>
<proteinExistence type="predicted"/>
<protein>
    <submittedName>
        <fullName evidence="2">DUF4369 domain-containing protein</fullName>
    </submittedName>
</protein>
<dbReference type="AlphaFoldDB" id="A0A553ECW7"/>
<evidence type="ECO:0000259" key="1">
    <source>
        <dbReference type="Pfam" id="PF14289"/>
    </source>
</evidence>
<feature type="domain" description="DUF4369" evidence="1">
    <location>
        <begin position="22"/>
        <end position="115"/>
    </location>
</feature>
<name>A0A553ECW7_9FLAO</name>
<sequence length="247" mass="26832">MKKIVLLLTAAVVFTSCNKDKYTISGTAKGIENGKTIIMETQDEKGIIAVDTVKVENGKFEIKGKALEPSFHMLQVEGIQGKVPFILENGTIDIVINKDTIQKSKISGTYSNDEYVAFNVEITKVQKALIDFQTANTQKMNTAQAAKDTVVINGLMKEFMKIQQDVNVASKAKYLTYAESHPKSFITALIIQGMLNDPSTDIKKSEALFNGLDESLKNTKPGKAIKAKLTEMKSPAVGATAPAAPAK</sequence>
<dbReference type="PROSITE" id="PS51257">
    <property type="entry name" value="PROKAR_LIPOPROTEIN"/>
    <property type="match status" value="1"/>
</dbReference>
<comment type="caution">
    <text evidence="2">The sequence shown here is derived from an EMBL/GenBank/DDBJ whole genome shotgun (WGS) entry which is preliminary data.</text>
</comment>
<evidence type="ECO:0000313" key="2">
    <source>
        <dbReference type="EMBL" id="TRX42835.1"/>
    </source>
</evidence>